<organism evidence="1 2">
    <name type="scientific">Cupriavidus taiwanensis</name>
    <dbReference type="NCBI Taxonomy" id="164546"/>
    <lineage>
        <taxon>Bacteria</taxon>
        <taxon>Pseudomonadati</taxon>
        <taxon>Pseudomonadota</taxon>
        <taxon>Betaproteobacteria</taxon>
        <taxon>Burkholderiales</taxon>
        <taxon>Burkholderiaceae</taxon>
        <taxon>Cupriavidus</taxon>
    </lineage>
</organism>
<dbReference type="InterPro" id="IPR036397">
    <property type="entry name" value="RNaseH_sf"/>
</dbReference>
<dbReference type="Proteomes" id="UP000257139">
    <property type="component" value="Unassembled WGS sequence"/>
</dbReference>
<evidence type="ECO:0008006" key="3">
    <source>
        <dbReference type="Google" id="ProtNLM"/>
    </source>
</evidence>
<accession>A0A7Z7JGI1</accession>
<protein>
    <recommendedName>
        <fullName evidence="3">Tc1-like transposase DDE domain-containing protein</fullName>
    </recommendedName>
</protein>
<evidence type="ECO:0000313" key="2">
    <source>
        <dbReference type="Proteomes" id="UP000257139"/>
    </source>
</evidence>
<reference evidence="1 2" key="1">
    <citation type="submission" date="2018-01" db="EMBL/GenBank/DDBJ databases">
        <authorList>
            <person name="Clerissi C."/>
        </authorList>
    </citation>
    <scope>NUCLEOTIDE SEQUENCE [LARGE SCALE GENOMIC DNA]</scope>
    <source>
        <strain evidence="1">Cupriavidus taiwanensis STM 6021</strain>
    </source>
</reference>
<dbReference type="GO" id="GO:0003676">
    <property type="term" value="F:nucleic acid binding"/>
    <property type="evidence" value="ECO:0007669"/>
    <property type="project" value="InterPro"/>
</dbReference>
<dbReference type="AlphaFoldDB" id="A0A7Z7JGI1"/>
<dbReference type="Gene3D" id="3.30.420.10">
    <property type="entry name" value="Ribonuclease H-like superfamily/Ribonuclease H"/>
    <property type="match status" value="1"/>
</dbReference>
<proteinExistence type="predicted"/>
<comment type="caution">
    <text evidence="1">The sequence shown here is derived from an EMBL/GenBank/DDBJ whole genome shotgun (WGS) entry which is preliminary data.</text>
</comment>
<evidence type="ECO:0000313" key="1">
    <source>
        <dbReference type="EMBL" id="SPC26153.1"/>
    </source>
</evidence>
<sequence>MQRRVQGEGTGASSLVWGIGGRRGFLKALKAHRKQPLLIIWDGARPHRAAMVREYLDSLEGHIHMTFLPPYSRAQPH</sequence>
<dbReference type="EMBL" id="OGUU01000053">
    <property type="protein sequence ID" value="SPC26153.1"/>
    <property type="molecule type" value="Genomic_DNA"/>
</dbReference>
<gene>
    <name evidence="1" type="ORF">CBM2594_U60019</name>
</gene>
<name>A0A7Z7JGI1_9BURK</name>